<evidence type="ECO:0000256" key="1">
    <source>
        <dbReference type="ARBA" id="ARBA00006328"/>
    </source>
</evidence>
<dbReference type="PANTHER" id="PTHR42748">
    <property type="entry name" value="NITROGEN METABOLITE REPRESSION PROTEIN NMRA FAMILY MEMBER"/>
    <property type="match status" value="1"/>
</dbReference>
<dbReference type="Proteomes" id="UP000593566">
    <property type="component" value="Unassembled WGS sequence"/>
</dbReference>
<evidence type="ECO:0000313" key="5">
    <source>
        <dbReference type="Proteomes" id="UP000593566"/>
    </source>
</evidence>
<dbReference type="GO" id="GO:0005634">
    <property type="term" value="C:nucleus"/>
    <property type="evidence" value="ECO:0007669"/>
    <property type="project" value="TreeGrafter"/>
</dbReference>
<accession>A0A8H6CFR7</accession>
<keyword evidence="2" id="KW-0521">NADP</keyword>
<comment type="similarity">
    <text evidence="1">Belongs to the NmrA-type oxidoreductase family.</text>
</comment>
<dbReference type="SUPFAM" id="SSF51735">
    <property type="entry name" value="NAD(P)-binding Rossmann-fold domains"/>
    <property type="match status" value="1"/>
</dbReference>
<organism evidence="4 5">
    <name type="scientific">Letharia lupina</name>
    <dbReference type="NCBI Taxonomy" id="560253"/>
    <lineage>
        <taxon>Eukaryota</taxon>
        <taxon>Fungi</taxon>
        <taxon>Dikarya</taxon>
        <taxon>Ascomycota</taxon>
        <taxon>Pezizomycotina</taxon>
        <taxon>Lecanoromycetes</taxon>
        <taxon>OSLEUM clade</taxon>
        <taxon>Lecanoromycetidae</taxon>
        <taxon>Lecanorales</taxon>
        <taxon>Lecanorineae</taxon>
        <taxon>Parmeliaceae</taxon>
        <taxon>Letharia</taxon>
    </lineage>
</organism>
<dbReference type="RefSeq" id="XP_037152005.1">
    <property type="nucleotide sequence ID" value="XM_037291643.1"/>
</dbReference>
<dbReference type="Gene3D" id="3.40.50.720">
    <property type="entry name" value="NAD(P)-binding Rossmann-like Domain"/>
    <property type="match status" value="1"/>
</dbReference>
<reference evidence="4 5" key="1">
    <citation type="journal article" date="2020" name="Genomics">
        <title>Complete, high-quality genomes from long-read metagenomic sequencing of two wolf lichen thalli reveals enigmatic genome architecture.</title>
        <authorList>
            <person name="McKenzie S.K."/>
            <person name="Walston R.F."/>
            <person name="Allen J.L."/>
        </authorList>
    </citation>
    <scope>NUCLEOTIDE SEQUENCE [LARGE SCALE GENOMIC DNA]</scope>
    <source>
        <strain evidence="4">WasteWater1</strain>
    </source>
</reference>
<sequence length="278" mass="30978">MVCGDLDHPDSLTAAFFGAHAIYAITDFWQPSYNPSNKEKLREGQTTNELCFDQEVQQGKNISNAAANGRTPERYVCSSLSDVKKWGRGKYTWVYHFDGKAKVVKYIRDELPDLAKRMSVLQIGLYATHWQAAPLLAPPKQLDGTYVLSLTADPDKPMPMIDTRRDTGHFVRALDQTPPGKNVLAYGSMISWKDIMTLWAKILRLPGGCYKQVTIDTIDWIAPGGLGREVAEGWAFQGEFGYDGGDPSIVHGKDLTVDIPTTSIEDYIKKEDWSSVIG</sequence>
<dbReference type="Pfam" id="PF05368">
    <property type="entry name" value="NmrA"/>
    <property type="match status" value="1"/>
</dbReference>
<dbReference type="GeneID" id="59329124"/>
<dbReference type="InterPro" id="IPR008030">
    <property type="entry name" value="NmrA-like"/>
</dbReference>
<gene>
    <name evidence="4" type="ORF">HO133_000706</name>
</gene>
<keyword evidence="5" id="KW-1185">Reference proteome</keyword>
<dbReference type="InterPro" id="IPR051164">
    <property type="entry name" value="NmrA-like_oxidored"/>
</dbReference>
<evidence type="ECO:0000256" key="2">
    <source>
        <dbReference type="ARBA" id="ARBA00022857"/>
    </source>
</evidence>
<evidence type="ECO:0000313" key="4">
    <source>
        <dbReference type="EMBL" id="KAF6222659.1"/>
    </source>
</evidence>
<comment type="caution">
    <text evidence="4">The sequence shown here is derived from an EMBL/GenBank/DDBJ whole genome shotgun (WGS) entry which is preliminary data.</text>
</comment>
<feature type="domain" description="NmrA-like" evidence="3">
    <location>
        <begin position="2"/>
        <end position="248"/>
    </location>
</feature>
<dbReference type="AlphaFoldDB" id="A0A8H6CFR7"/>
<dbReference type="PANTHER" id="PTHR42748:SF26">
    <property type="entry name" value="NMRA-LIKE DOMAIN-CONTAINING PROTEIN"/>
    <property type="match status" value="1"/>
</dbReference>
<name>A0A8H6CFR7_9LECA</name>
<proteinExistence type="inferred from homology"/>
<dbReference type="EMBL" id="JACCJB010000011">
    <property type="protein sequence ID" value="KAF6222659.1"/>
    <property type="molecule type" value="Genomic_DNA"/>
</dbReference>
<dbReference type="InterPro" id="IPR036291">
    <property type="entry name" value="NAD(P)-bd_dom_sf"/>
</dbReference>
<protein>
    <recommendedName>
        <fullName evidence="3">NmrA-like domain-containing protein</fullName>
    </recommendedName>
</protein>
<evidence type="ECO:0000259" key="3">
    <source>
        <dbReference type="Pfam" id="PF05368"/>
    </source>
</evidence>